<feature type="domain" description="Putative phage metallopeptidase" evidence="1">
    <location>
        <begin position="6"/>
        <end position="104"/>
    </location>
</feature>
<dbReference type="Proteomes" id="UP000564964">
    <property type="component" value="Unassembled WGS sequence"/>
</dbReference>
<reference evidence="3" key="3">
    <citation type="submission" date="2021-05" db="EMBL/GenBank/DDBJ databases">
        <title>Protein family content uncovers lineage relationships and bacterial pathway maintenance mechanisms in DPANN archaea.</title>
        <authorList>
            <person name="Castelle C.J."/>
            <person name="Meheust R."/>
            <person name="Jaffe A.L."/>
            <person name="Seitz K."/>
            <person name="Gong X."/>
            <person name="Baker B.J."/>
            <person name="Banfield J.F."/>
        </authorList>
    </citation>
    <scope>NUCLEOTIDE SEQUENCE</scope>
    <source>
        <strain evidence="3">RIFCSPLOWO2_01_FULL_58_19</strain>
    </source>
</reference>
<proteinExistence type="predicted"/>
<evidence type="ECO:0000313" key="2">
    <source>
        <dbReference type="EMBL" id="HIH16892.1"/>
    </source>
</evidence>
<reference evidence="2" key="1">
    <citation type="journal article" date="2020" name="bioRxiv">
        <title>A rank-normalized archaeal taxonomy based on genome phylogeny resolves widespread incomplete and uneven classifications.</title>
        <authorList>
            <person name="Rinke C."/>
            <person name="Chuvochina M."/>
            <person name="Mussig A.J."/>
            <person name="Chaumeil P.-A."/>
            <person name="Waite D.W."/>
            <person name="Whitman W.B."/>
            <person name="Parks D.H."/>
            <person name="Hugenholtz P."/>
        </authorList>
    </citation>
    <scope>NUCLEOTIDE SEQUENCE</scope>
    <source>
        <strain evidence="2">UBA10219</strain>
    </source>
</reference>
<dbReference type="AlphaFoldDB" id="A0A7J4JGM0"/>
<accession>A0A7J4JGM0</accession>
<dbReference type="InterPro" id="IPR043998">
    <property type="entry name" value="Put_Metallopep"/>
</dbReference>
<dbReference type="Proteomes" id="UP000678237">
    <property type="component" value="Unassembled WGS sequence"/>
</dbReference>
<dbReference type="EMBL" id="DUGH01000138">
    <property type="protein sequence ID" value="HIH16892.1"/>
    <property type="molecule type" value="Genomic_DNA"/>
</dbReference>
<evidence type="ECO:0000259" key="1">
    <source>
        <dbReference type="Pfam" id="PF18894"/>
    </source>
</evidence>
<dbReference type="Pfam" id="PF18894">
    <property type="entry name" value="PhageMetallopep"/>
    <property type="match status" value="1"/>
</dbReference>
<evidence type="ECO:0000313" key="4">
    <source>
        <dbReference type="Proteomes" id="UP000564964"/>
    </source>
</evidence>
<comment type="caution">
    <text evidence="2">The sequence shown here is derived from an EMBL/GenBank/DDBJ whole genome shotgun (WGS) entry which is preliminary data.</text>
</comment>
<reference evidence="3" key="2">
    <citation type="submission" date="2021-03" db="EMBL/GenBank/DDBJ databases">
        <authorList>
            <person name="Jaffe A."/>
        </authorList>
    </citation>
    <scope>NUCLEOTIDE SEQUENCE</scope>
    <source>
        <strain evidence="3">RIFCSPLOWO2_01_FULL_58_19</strain>
    </source>
</reference>
<dbReference type="EMBL" id="JAGVWE010000005">
    <property type="protein sequence ID" value="MBS3063359.1"/>
    <property type="molecule type" value="Genomic_DNA"/>
</dbReference>
<evidence type="ECO:0000313" key="3">
    <source>
        <dbReference type="EMBL" id="MBS3063359.1"/>
    </source>
</evidence>
<gene>
    <name evidence="2" type="ORF">HA252_05810</name>
    <name evidence="3" type="ORF">J4203_05805</name>
</gene>
<protein>
    <submittedName>
        <fullName evidence="2">Metallopeptidase</fullName>
    </submittedName>
</protein>
<sequence length="126" mass="14630">MRYAFSQEWTERARQVAQELGFAHIVSGRVYCILSQGSKTKRTIARIHGLPKALQVGAGLSPLYVIELVSEKFLRQSPEDRLRTLIHELMHVPHNFGGGFRHHKHYVSHRQVEEMYQQYVAHRQPA</sequence>
<name>A0A7J4JGM0_9ARCH</name>
<organism evidence="2 4">
    <name type="scientific">Candidatus Iainarchaeum sp</name>
    <dbReference type="NCBI Taxonomy" id="3101447"/>
    <lineage>
        <taxon>Archaea</taxon>
        <taxon>Candidatus Iainarchaeota</taxon>
        <taxon>Candidatus Iainarchaeia</taxon>
        <taxon>Candidatus Iainarchaeales</taxon>
        <taxon>Candidatus Iainarchaeaceae</taxon>
        <taxon>Candidatus Iainarchaeum</taxon>
    </lineage>
</organism>